<keyword evidence="4" id="KW-0472">Membrane</keyword>
<dbReference type="EMBL" id="WIXE01021253">
    <property type="protein sequence ID" value="KAK5968549.1"/>
    <property type="molecule type" value="Genomic_DNA"/>
</dbReference>
<dbReference type="InterPro" id="IPR001828">
    <property type="entry name" value="ANF_lig-bd_rcpt"/>
</dbReference>
<comment type="caution">
    <text evidence="6">The sequence shown here is derived from an EMBL/GenBank/DDBJ whole genome shotgun (WGS) entry which is preliminary data.</text>
</comment>
<feature type="non-terminal residue" evidence="6">
    <location>
        <position position="1"/>
    </location>
</feature>
<keyword evidence="7" id="KW-1185">Reference proteome</keyword>
<sequence length="185" mass="21222">DFEKSTDSLRLSEDLFSAALIAGSIANYFDFPLVIWATTFSSVLMNLNEYPTVMAPTWSSINQARTLTRLFERYNWREVAVVYYSARSDVIPRCSLIVEDLELMMNDNPNMTMTYRRQVSNITNSTFKNVLRAIKDVSRITVICLESVEARRNLMVAIAEEGMDTNEYMWLLLEARKIGFGVFPG</sequence>
<protein>
    <recommendedName>
        <fullName evidence="5">Receptor ligand binding region domain-containing protein</fullName>
    </recommendedName>
</protein>
<accession>A0AAN8IBV5</accession>
<gene>
    <name evidence="6" type="ORF">GCK32_012881</name>
</gene>
<feature type="domain" description="Receptor ligand binding region" evidence="5">
    <location>
        <begin position="18"/>
        <end position="172"/>
    </location>
</feature>
<evidence type="ECO:0000313" key="7">
    <source>
        <dbReference type="Proteomes" id="UP001331761"/>
    </source>
</evidence>
<feature type="non-terminal residue" evidence="6">
    <location>
        <position position="185"/>
    </location>
</feature>
<organism evidence="6 7">
    <name type="scientific">Trichostrongylus colubriformis</name>
    <name type="common">Black scour worm</name>
    <dbReference type="NCBI Taxonomy" id="6319"/>
    <lineage>
        <taxon>Eukaryota</taxon>
        <taxon>Metazoa</taxon>
        <taxon>Ecdysozoa</taxon>
        <taxon>Nematoda</taxon>
        <taxon>Chromadorea</taxon>
        <taxon>Rhabditida</taxon>
        <taxon>Rhabditina</taxon>
        <taxon>Rhabditomorpha</taxon>
        <taxon>Strongyloidea</taxon>
        <taxon>Trichostrongylidae</taxon>
        <taxon>Trichostrongylus</taxon>
    </lineage>
</organism>
<dbReference type="Gene3D" id="3.40.50.2300">
    <property type="match status" value="1"/>
</dbReference>
<dbReference type="GO" id="GO:0016020">
    <property type="term" value="C:membrane"/>
    <property type="evidence" value="ECO:0007669"/>
    <property type="project" value="UniProtKB-SubCell"/>
</dbReference>
<evidence type="ECO:0000256" key="1">
    <source>
        <dbReference type="ARBA" id="ARBA00004370"/>
    </source>
</evidence>
<dbReference type="SUPFAM" id="SSF53822">
    <property type="entry name" value="Periplasmic binding protein-like I"/>
    <property type="match status" value="1"/>
</dbReference>
<proteinExistence type="predicted"/>
<name>A0AAN8IBV5_TRICO</name>
<evidence type="ECO:0000259" key="5">
    <source>
        <dbReference type="Pfam" id="PF01094"/>
    </source>
</evidence>
<dbReference type="Pfam" id="PF01094">
    <property type="entry name" value="ANF_receptor"/>
    <property type="match status" value="1"/>
</dbReference>
<keyword evidence="2" id="KW-0812">Transmembrane</keyword>
<evidence type="ECO:0000313" key="6">
    <source>
        <dbReference type="EMBL" id="KAK5968549.1"/>
    </source>
</evidence>
<evidence type="ECO:0000256" key="4">
    <source>
        <dbReference type="ARBA" id="ARBA00023136"/>
    </source>
</evidence>
<reference evidence="6 7" key="1">
    <citation type="submission" date="2019-10" db="EMBL/GenBank/DDBJ databases">
        <title>Assembly and Annotation for the nematode Trichostrongylus colubriformis.</title>
        <authorList>
            <person name="Martin J."/>
        </authorList>
    </citation>
    <scope>NUCLEOTIDE SEQUENCE [LARGE SCALE GENOMIC DNA]</scope>
    <source>
        <strain evidence="6">G859</strain>
        <tissue evidence="6">Whole worm</tissue>
    </source>
</reference>
<dbReference type="InterPro" id="IPR028082">
    <property type="entry name" value="Peripla_BP_I"/>
</dbReference>
<evidence type="ECO:0000256" key="2">
    <source>
        <dbReference type="ARBA" id="ARBA00022692"/>
    </source>
</evidence>
<dbReference type="Proteomes" id="UP001331761">
    <property type="component" value="Unassembled WGS sequence"/>
</dbReference>
<dbReference type="AlphaFoldDB" id="A0AAN8IBV5"/>
<keyword evidence="3" id="KW-1133">Transmembrane helix</keyword>
<evidence type="ECO:0000256" key="3">
    <source>
        <dbReference type="ARBA" id="ARBA00022989"/>
    </source>
</evidence>
<comment type="subcellular location">
    <subcellularLocation>
        <location evidence="1">Membrane</location>
    </subcellularLocation>
</comment>